<keyword evidence="1 4" id="KW-0808">Transferase</keyword>
<keyword evidence="5" id="KW-1185">Reference proteome</keyword>
<dbReference type="Gene3D" id="3.40.630.30">
    <property type="match status" value="1"/>
</dbReference>
<evidence type="ECO:0000313" key="4">
    <source>
        <dbReference type="EMBL" id="NEK23734.1"/>
    </source>
</evidence>
<comment type="caution">
    <text evidence="4">The sequence shown here is derived from an EMBL/GenBank/DDBJ whole genome shotgun (WGS) entry which is preliminary data.</text>
</comment>
<dbReference type="RefSeq" id="WP_164354654.1">
    <property type="nucleotide sequence ID" value="NZ_JAABNT010000009.1"/>
</dbReference>
<proteinExistence type="predicted"/>
<reference evidence="4 5" key="1">
    <citation type="submission" date="2020-01" db="EMBL/GenBank/DDBJ databases">
        <title>Sulfitobacter sediminilitoris sp. nov., isolated from a tidal flat.</title>
        <authorList>
            <person name="Park S."/>
            <person name="Yoon J.-H."/>
        </authorList>
    </citation>
    <scope>NUCLEOTIDE SEQUENCE [LARGE SCALE GENOMIC DNA]</scope>
    <source>
        <strain evidence="4 5">JBTF-M27</strain>
    </source>
</reference>
<dbReference type="PROSITE" id="PS51186">
    <property type="entry name" value="GNAT"/>
    <property type="match status" value="1"/>
</dbReference>
<name>A0A6P0CGY9_9RHOB</name>
<dbReference type="InterPro" id="IPR016181">
    <property type="entry name" value="Acyl_CoA_acyltransferase"/>
</dbReference>
<organism evidence="4 5">
    <name type="scientific">Sulfitobacter sediminilitoris</name>
    <dbReference type="NCBI Taxonomy" id="2698830"/>
    <lineage>
        <taxon>Bacteria</taxon>
        <taxon>Pseudomonadati</taxon>
        <taxon>Pseudomonadota</taxon>
        <taxon>Alphaproteobacteria</taxon>
        <taxon>Rhodobacterales</taxon>
        <taxon>Roseobacteraceae</taxon>
        <taxon>Sulfitobacter</taxon>
    </lineage>
</organism>
<dbReference type="PANTHER" id="PTHR43877:SF2">
    <property type="entry name" value="AMINOALKYLPHOSPHONATE N-ACETYLTRANSFERASE-RELATED"/>
    <property type="match status" value="1"/>
</dbReference>
<protein>
    <submittedName>
        <fullName evidence="4">GNAT family N-acetyltransferase</fullName>
    </submittedName>
</protein>
<dbReference type="SUPFAM" id="SSF55729">
    <property type="entry name" value="Acyl-CoA N-acyltransferases (Nat)"/>
    <property type="match status" value="1"/>
</dbReference>
<accession>A0A6P0CGY9</accession>
<dbReference type="Pfam" id="PF00583">
    <property type="entry name" value="Acetyltransf_1"/>
    <property type="match status" value="1"/>
</dbReference>
<dbReference type="AlphaFoldDB" id="A0A6P0CGY9"/>
<evidence type="ECO:0000259" key="3">
    <source>
        <dbReference type="PROSITE" id="PS51186"/>
    </source>
</evidence>
<evidence type="ECO:0000256" key="1">
    <source>
        <dbReference type="ARBA" id="ARBA00022679"/>
    </source>
</evidence>
<feature type="domain" description="N-acetyltransferase" evidence="3">
    <location>
        <begin position="1"/>
        <end position="163"/>
    </location>
</feature>
<dbReference type="InterPro" id="IPR000182">
    <property type="entry name" value="GNAT_dom"/>
</dbReference>
<keyword evidence="2" id="KW-0012">Acyltransferase</keyword>
<gene>
    <name evidence="4" type="ORF">GV827_15140</name>
</gene>
<dbReference type="Proteomes" id="UP000468591">
    <property type="component" value="Unassembled WGS sequence"/>
</dbReference>
<evidence type="ECO:0000313" key="5">
    <source>
        <dbReference type="Proteomes" id="UP000468591"/>
    </source>
</evidence>
<dbReference type="PANTHER" id="PTHR43877">
    <property type="entry name" value="AMINOALKYLPHOSPHONATE N-ACETYLTRANSFERASE-RELATED-RELATED"/>
    <property type="match status" value="1"/>
</dbReference>
<sequence length="171" mass="18464">MTLRRLTQQDAPALRALWSEGLRQMPAAFLLTEEELLAIPDERFAANIDGALHIGTFSDDKLLGFVIARRGGVARLRHTADIGPLYVSMTAQGRGLGRALMQAALDTLTGQGLKQVELTVDEANTAAVGLYKDLGFTSFGRRPRSVIVNGIDRTDLLMIRALDGAELFAGA</sequence>
<dbReference type="GO" id="GO:0016747">
    <property type="term" value="F:acyltransferase activity, transferring groups other than amino-acyl groups"/>
    <property type="evidence" value="ECO:0007669"/>
    <property type="project" value="InterPro"/>
</dbReference>
<dbReference type="InterPro" id="IPR050832">
    <property type="entry name" value="Bact_Acetyltransf"/>
</dbReference>
<evidence type="ECO:0000256" key="2">
    <source>
        <dbReference type="ARBA" id="ARBA00023315"/>
    </source>
</evidence>
<dbReference type="EMBL" id="JAABNT010000009">
    <property type="protein sequence ID" value="NEK23734.1"/>
    <property type="molecule type" value="Genomic_DNA"/>
</dbReference>
<dbReference type="CDD" id="cd04301">
    <property type="entry name" value="NAT_SF"/>
    <property type="match status" value="1"/>
</dbReference>